<keyword evidence="3" id="KW-0812">Transmembrane</keyword>
<dbReference type="Proteomes" id="UP001501940">
    <property type="component" value="Chromosome 8"/>
</dbReference>
<name>A0AAQ5XXB4_AMPOC</name>
<reference evidence="5" key="3">
    <citation type="submission" date="2025-09" db="UniProtKB">
        <authorList>
            <consortium name="Ensembl"/>
        </authorList>
    </citation>
    <scope>IDENTIFICATION</scope>
</reference>
<feature type="domain" description="TNFR-Cys" evidence="4">
    <location>
        <begin position="64"/>
        <end position="100"/>
    </location>
</feature>
<dbReference type="FunFam" id="2.10.50.10:FF:000009">
    <property type="entry name" value="Tumor necrosis factor receptor superfamily member 14"/>
    <property type="match status" value="1"/>
</dbReference>
<dbReference type="GO" id="GO:0009897">
    <property type="term" value="C:external side of plasma membrane"/>
    <property type="evidence" value="ECO:0007669"/>
    <property type="project" value="TreeGrafter"/>
</dbReference>
<evidence type="ECO:0000256" key="1">
    <source>
        <dbReference type="PROSITE-ProRule" id="PRU00206"/>
    </source>
</evidence>
<feature type="region of interest" description="Disordered" evidence="2">
    <location>
        <begin position="232"/>
        <end position="257"/>
    </location>
</feature>
<dbReference type="PROSITE" id="PS50050">
    <property type="entry name" value="TNFR_NGFR_2"/>
    <property type="match status" value="1"/>
</dbReference>
<reference evidence="5 6" key="1">
    <citation type="submission" date="2022-01" db="EMBL/GenBank/DDBJ databases">
        <title>A chromosome-scale genome assembly of the false clownfish, Amphiprion ocellaris.</title>
        <authorList>
            <person name="Ryu T."/>
        </authorList>
    </citation>
    <scope>NUCLEOTIDE SEQUENCE [LARGE SCALE GENOMIC DNA]</scope>
</reference>
<dbReference type="GO" id="GO:0002720">
    <property type="term" value="P:positive regulation of cytokine production involved in immune response"/>
    <property type="evidence" value="ECO:0007669"/>
    <property type="project" value="TreeGrafter"/>
</dbReference>
<evidence type="ECO:0000313" key="6">
    <source>
        <dbReference type="Proteomes" id="UP001501940"/>
    </source>
</evidence>
<dbReference type="CDD" id="cd00185">
    <property type="entry name" value="TNFRSF"/>
    <property type="match status" value="1"/>
</dbReference>
<evidence type="ECO:0000256" key="3">
    <source>
        <dbReference type="SAM" id="Phobius"/>
    </source>
</evidence>
<proteinExistence type="predicted"/>
<reference evidence="5" key="2">
    <citation type="submission" date="2025-08" db="UniProtKB">
        <authorList>
            <consortium name="Ensembl"/>
        </authorList>
    </citation>
    <scope>IDENTIFICATION</scope>
</reference>
<dbReference type="Ensembl" id="ENSAOCT00000054519.1">
    <property type="protein sequence ID" value="ENSAOCP00000044286.1"/>
    <property type="gene ID" value="ENSAOCG00000009581.2"/>
</dbReference>
<accession>A0AAQ5XXB4</accession>
<organism evidence="5 6">
    <name type="scientific">Amphiprion ocellaris</name>
    <name type="common">Clown anemonefish</name>
    <dbReference type="NCBI Taxonomy" id="80972"/>
    <lineage>
        <taxon>Eukaryota</taxon>
        <taxon>Metazoa</taxon>
        <taxon>Chordata</taxon>
        <taxon>Craniata</taxon>
        <taxon>Vertebrata</taxon>
        <taxon>Euteleostomi</taxon>
        <taxon>Actinopterygii</taxon>
        <taxon>Neopterygii</taxon>
        <taxon>Teleostei</taxon>
        <taxon>Neoteleostei</taxon>
        <taxon>Acanthomorphata</taxon>
        <taxon>Ovalentaria</taxon>
        <taxon>Pomacentridae</taxon>
        <taxon>Amphiprion</taxon>
    </lineage>
</organism>
<dbReference type="GO" id="GO:0046642">
    <property type="term" value="P:negative regulation of alpha-beta T cell proliferation"/>
    <property type="evidence" value="ECO:0007669"/>
    <property type="project" value="TreeGrafter"/>
</dbReference>
<feature type="repeat" description="TNFR-Cys" evidence="1">
    <location>
        <begin position="64"/>
        <end position="100"/>
    </location>
</feature>
<evidence type="ECO:0000313" key="5">
    <source>
        <dbReference type="Ensembl" id="ENSAOCP00000044286.1"/>
    </source>
</evidence>
<evidence type="ECO:0000259" key="4">
    <source>
        <dbReference type="PROSITE" id="PS50050"/>
    </source>
</evidence>
<keyword evidence="6" id="KW-1185">Reference proteome</keyword>
<sequence>MFYHIDDIFLQLQLNKFQFSVRWCLQIKNNYNFQPYEMIWRRKLLTPATFLIIVMNVFTGQTLTCHPAEYQIGNECCPMCPAGLGLKVKTSCTTTSDAVCEPLDGFYCIDPRGNNCVAAQKHRICHPGQYINQKGTASTDTVCSDCSTGTFSDGTFTSCQPHFQCESVNLQLIKAGTVSTDAECGEKSSNVTVAVIISVVLFLLISAGLVSFFYFRRKKMPFRPAEKNRSSVVLSQPSLENGTESSEEAIPMRISSD</sequence>
<dbReference type="InterPro" id="IPR001368">
    <property type="entry name" value="TNFR/NGFR_Cys_rich_reg"/>
</dbReference>
<dbReference type="PANTHER" id="PTHR46838">
    <property type="entry name" value="TUMOR NECROSIS FACTOR RECEPTOR SUPERFAMILY MEMBER 14"/>
    <property type="match status" value="1"/>
</dbReference>
<dbReference type="GO" id="GO:2000406">
    <property type="term" value="P:positive regulation of T cell migration"/>
    <property type="evidence" value="ECO:0007669"/>
    <property type="project" value="TreeGrafter"/>
</dbReference>
<keyword evidence="3" id="KW-0472">Membrane</keyword>
<feature type="compositionally biased region" description="Polar residues" evidence="2">
    <location>
        <begin position="232"/>
        <end position="244"/>
    </location>
</feature>
<protein>
    <recommendedName>
        <fullName evidence="4">TNFR-Cys domain-containing protein</fullName>
    </recommendedName>
</protein>
<dbReference type="FunFam" id="2.10.50.10:FF:000065">
    <property type="entry name" value="TNF receptor superfamily member 14"/>
    <property type="match status" value="1"/>
</dbReference>
<evidence type="ECO:0000256" key="2">
    <source>
        <dbReference type="SAM" id="MobiDB-lite"/>
    </source>
</evidence>
<dbReference type="PROSITE" id="PS00652">
    <property type="entry name" value="TNFR_NGFR_1"/>
    <property type="match status" value="1"/>
</dbReference>
<dbReference type="AlphaFoldDB" id="A0AAQ5XXB4"/>
<comment type="caution">
    <text evidence="1">Lacks conserved residue(s) required for the propagation of feature annotation.</text>
</comment>
<feature type="transmembrane region" description="Helical" evidence="3">
    <location>
        <begin position="193"/>
        <end position="215"/>
    </location>
</feature>
<dbReference type="PANTHER" id="PTHR46838:SF1">
    <property type="entry name" value="TUMOR NECROSIS FACTOR RECEPTOR SUPERFAMILY MEMBER 14"/>
    <property type="match status" value="1"/>
</dbReference>
<dbReference type="Gene3D" id="2.10.50.10">
    <property type="entry name" value="Tumor Necrosis Factor Receptor, subunit A, domain 2"/>
    <property type="match status" value="2"/>
</dbReference>
<keyword evidence="3" id="KW-1133">Transmembrane helix</keyword>
<dbReference type="SUPFAM" id="SSF57586">
    <property type="entry name" value="TNF receptor-like"/>
    <property type="match status" value="1"/>
</dbReference>
<dbReference type="GeneTree" id="ENSGT00950000183126"/>
<dbReference type="GO" id="GO:0050830">
    <property type="term" value="P:defense response to Gram-positive bacterium"/>
    <property type="evidence" value="ECO:0007669"/>
    <property type="project" value="TreeGrafter"/>
</dbReference>
<dbReference type="SMART" id="SM00208">
    <property type="entry name" value="TNFR"/>
    <property type="match status" value="3"/>
</dbReference>
<dbReference type="GO" id="GO:0050829">
    <property type="term" value="P:defense response to Gram-negative bacterium"/>
    <property type="evidence" value="ECO:0007669"/>
    <property type="project" value="TreeGrafter"/>
</dbReference>